<name>A0A3Q0R7C9_AMPCI</name>
<reference evidence="1" key="2">
    <citation type="submission" date="2025-09" db="UniProtKB">
        <authorList>
            <consortium name="Ensembl"/>
        </authorList>
    </citation>
    <scope>IDENTIFICATION</scope>
</reference>
<proteinExistence type="predicted"/>
<reference evidence="1" key="1">
    <citation type="submission" date="2025-08" db="UniProtKB">
        <authorList>
            <consortium name="Ensembl"/>
        </authorList>
    </citation>
    <scope>IDENTIFICATION</scope>
</reference>
<keyword evidence="2" id="KW-1185">Reference proteome</keyword>
<sequence>LACALKYEHLSLQDAQLGIGGLDVVHVLHSAIQTVQHLDSMGRDFRVGADGLGKRVSLAPEDVGKDVVDDAAFLFAPLNHGDWSITPAVSFTNPVMCGLSYLTKAAPTRPPPMGPTQYTQW</sequence>
<dbReference type="Proteomes" id="UP000261340">
    <property type="component" value="Unplaced"/>
</dbReference>
<organism evidence="1 2">
    <name type="scientific">Amphilophus citrinellus</name>
    <name type="common">Midas cichlid</name>
    <name type="synonym">Cichlasoma citrinellum</name>
    <dbReference type="NCBI Taxonomy" id="61819"/>
    <lineage>
        <taxon>Eukaryota</taxon>
        <taxon>Metazoa</taxon>
        <taxon>Chordata</taxon>
        <taxon>Craniata</taxon>
        <taxon>Vertebrata</taxon>
        <taxon>Euteleostomi</taxon>
        <taxon>Actinopterygii</taxon>
        <taxon>Neopterygii</taxon>
        <taxon>Teleostei</taxon>
        <taxon>Neoteleostei</taxon>
        <taxon>Acanthomorphata</taxon>
        <taxon>Ovalentaria</taxon>
        <taxon>Cichlomorphae</taxon>
        <taxon>Cichliformes</taxon>
        <taxon>Cichlidae</taxon>
        <taxon>New World cichlids</taxon>
        <taxon>Cichlasomatinae</taxon>
        <taxon>Heroini</taxon>
        <taxon>Amphilophus</taxon>
    </lineage>
</organism>
<protein>
    <submittedName>
        <fullName evidence="1">Uncharacterized protein</fullName>
    </submittedName>
</protein>
<dbReference type="Ensembl" id="ENSACIT00000005970.1">
    <property type="protein sequence ID" value="ENSACIP00000005793.1"/>
    <property type="gene ID" value="ENSACIG00000004571.1"/>
</dbReference>
<accession>A0A3Q0R7C9</accession>
<evidence type="ECO:0000313" key="2">
    <source>
        <dbReference type="Proteomes" id="UP000261340"/>
    </source>
</evidence>
<dbReference type="GeneTree" id="ENSGT00940000176976"/>
<dbReference type="AlphaFoldDB" id="A0A3Q0R7C9"/>
<evidence type="ECO:0000313" key="1">
    <source>
        <dbReference type="Ensembl" id="ENSACIP00000005793.1"/>
    </source>
</evidence>